<evidence type="ECO:0000256" key="3">
    <source>
        <dbReference type="ARBA" id="ARBA00022578"/>
    </source>
</evidence>
<keyword evidence="3 6" id="KW-0815">Transposition</keyword>
<protein>
    <recommendedName>
        <fullName evidence="6">Mutator family transposase</fullName>
    </recommendedName>
</protein>
<keyword evidence="8" id="KW-1185">Reference proteome</keyword>
<dbReference type="NCBIfam" id="NF033543">
    <property type="entry name" value="transpos_IS256"/>
    <property type="match status" value="1"/>
</dbReference>
<accession>E7N3F8</accession>
<evidence type="ECO:0000313" key="8">
    <source>
        <dbReference type="Proteomes" id="UP000004633"/>
    </source>
</evidence>
<dbReference type="InterPro" id="IPR001207">
    <property type="entry name" value="Transposase_mutator"/>
</dbReference>
<reference evidence="7 8" key="1">
    <citation type="submission" date="2010-08" db="EMBL/GenBank/DDBJ databases">
        <authorList>
            <person name="Weinstock G."/>
            <person name="Sodergren E."/>
            <person name="Clifton S."/>
            <person name="Fulton L."/>
            <person name="Fulton B."/>
            <person name="Courtney L."/>
            <person name="Fronick C."/>
            <person name="Harrison M."/>
            <person name="Strong C."/>
            <person name="Farmer C."/>
            <person name="Delahaunty K."/>
            <person name="Markovic C."/>
            <person name="Hall O."/>
            <person name="Minx P."/>
            <person name="Tomlinson C."/>
            <person name="Mitreva M."/>
            <person name="Hou S."/>
            <person name="Chen J."/>
            <person name="Wollam A."/>
            <person name="Pepin K.H."/>
            <person name="Johnson M."/>
            <person name="Bhonagiri V."/>
            <person name="Zhang X."/>
            <person name="Suruliraj S."/>
            <person name="Warren W."/>
            <person name="Chinwalla A."/>
            <person name="Mardis E.R."/>
            <person name="Wilson R.K."/>
        </authorList>
    </citation>
    <scope>NUCLEOTIDE SEQUENCE [LARGE SCALE GENOMIC DNA]</scope>
    <source>
        <strain evidence="7 8">F0399</strain>
    </source>
</reference>
<keyword evidence="6" id="KW-0814">Transposable element</keyword>
<dbReference type="GO" id="GO:0006313">
    <property type="term" value="P:DNA transposition"/>
    <property type="evidence" value="ECO:0007669"/>
    <property type="project" value="UniProtKB-UniRule"/>
</dbReference>
<evidence type="ECO:0000256" key="4">
    <source>
        <dbReference type="ARBA" id="ARBA00023125"/>
    </source>
</evidence>
<evidence type="ECO:0000256" key="5">
    <source>
        <dbReference type="ARBA" id="ARBA00023172"/>
    </source>
</evidence>
<dbReference type="PANTHER" id="PTHR33217">
    <property type="entry name" value="TRANSPOSASE FOR INSERTION SEQUENCE ELEMENT IS1081"/>
    <property type="match status" value="1"/>
</dbReference>
<gene>
    <name evidence="7" type="ORF">HMPREF9555_01534</name>
</gene>
<dbReference type="HOGENOM" id="CLU_036805_2_0_9"/>
<comment type="similarity">
    <text evidence="2 6">Belongs to the transposase mutator family.</text>
</comment>
<keyword evidence="5 6" id="KW-0233">DNA recombination</keyword>
<evidence type="ECO:0000256" key="2">
    <source>
        <dbReference type="ARBA" id="ARBA00010961"/>
    </source>
</evidence>
<dbReference type="GO" id="GO:0004803">
    <property type="term" value="F:transposase activity"/>
    <property type="evidence" value="ECO:0007669"/>
    <property type="project" value="UniProtKB-UniRule"/>
</dbReference>
<dbReference type="Proteomes" id="UP000004633">
    <property type="component" value="Unassembled WGS sequence"/>
</dbReference>
<dbReference type="Pfam" id="PF00872">
    <property type="entry name" value="Transposase_mut"/>
    <property type="match status" value="1"/>
</dbReference>
<dbReference type="AlphaFoldDB" id="E7N3F8"/>
<keyword evidence="4 6" id="KW-0238">DNA-binding</keyword>
<comment type="caution">
    <text evidence="7">The sequence shown here is derived from an EMBL/GenBank/DDBJ whole genome shotgun (WGS) entry which is preliminary data.</text>
</comment>
<dbReference type="GO" id="GO:0003677">
    <property type="term" value="F:DNA binding"/>
    <property type="evidence" value="ECO:0007669"/>
    <property type="project" value="UniProtKB-UniRule"/>
</dbReference>
<name>E7N3F8_9FIRM</name>
<evidence type="ECO:0000256" key="1">
    <source>
        <dbReference type="ARBA" id="ARBA00002190"/>
    </source>
</evidence>
<comment type="function">
    <text evidence="1 6">Required for the transposition of the insertion element.</text>
</comment>
<dbReference type="EMBL" id="AECV01000031">
    <property type="protein sequence ID" value="EFW29314.1"/>
    <property type="molecule type" value="Genomic_DNA"/>
</dbReference>
<proteinExistence type="inferred from homology"/>
<sequence>MSKRLPRRGATLAKAIIEEYQPKSVEDMQNALKEIFGPMFEAMLNGEMENHLGYMSNERSEKDTANRRNGYTPKVLKTSAGEVPISVPRDRDGSFTPQIVPKRQTDVSSIEGKVLAMYARGMSQRDISSTIDDIYGFMLSAEQISHITDSVLDELHEWQNRPLKAFYPFVFVDCIYVSMRGDKGVSDQAVYVILGYDLKGKKDVLGLWMGDTESKHHWMQVFDEIKARGVQDIGFISMDGVSGLEDGAKSIFKNVVVQRCIVHLIRNSLKYVPSKDYKAFTAQLKKIYGAVSLRAAQSEFEKFCETWSKYPGAIRVWKDNFRHVEQLYQYGSDVRRVMYTTNAIESVNASFRKVTKQGAFQSETAVFKVFYLRIKELYKKWKGHSIQNWAIVMNQLCIDERVGQMIRKYSAL</sequence>
<evidence type="ECO:0000256" key="6">
    <source>
        <dbReference type="RuleBase" id="RU365089"/>
    </source>
</evidence>
<dbReference type="PANTHER" id="PTHR33217:SF8">
    <property type="entry name" value="MUTATOR FAMILY TRANSPOSASE"/>
    <property type="match status" value="1"/>
</dbReference>
<evidence type="ECO:0000313" key="7">
    <source>
        <dbReference type="EMBL" id="EFW29314.1"/>
    </source>
</evidence>
<dbReference type="RefSeq" id="WP_009350191.1">
    <property type="nucleotide sequence ID" value="NZ_GL638144.1"/>
</dbReference>
<organism evidence="7 8">
    <name type="scientific">Selenomonas artemidis F0399</name>
    <dbReference type="NCBI Taxonomy" id="749551"/>
    <lineage>
        <taxon>Bacteria</taxon>
        <taxon>Bacillati</taxon>
        <taxon>Bacillota</taxon>
        <taxon>Negativicutes</taxon>
        <taxon>Selenomonadales</taxon>
        <taxon>Selenomonadaceae</taxon>
        <taxon>Selenomonas</taxon>
    </lineage>
</organism>